<keyword evidence="2" id="KW-0614">Plasmid</keyword>
<comment type="caution">
    <text evidence="2">The sequence shown here is derived from an EMBL/GenBank/DDBJ whole genome shotgun (WGS) entry which is preliminary data.</text>
</comment>
<accession>A0A4V2IIK1</accession>
<dbReference type="EMBL" id="SIPC01000002">
    <property type="protein sequence ID" value="TAX69478.1"/>
    <property type="molecule type" value="Genomic_DNA"/>
</dbReference>
<dbReference type="AlphaFoldDB" id="A0A4V2IIK1"/>
<gene>
    <name evidence="2" type="ORF">ELI03_25810</name>
</gene>
<geneLocation type="plasmid" evidence="2">
    <name>pSM145A_Rh01</name>
</geneLocation>
<dbReference type="Proteomes" id="UP000293652">
    <property type="component" value="Unassembled WGS sequence"/>
</dbReference>
<organism evidence="2 3">
    <name type="scientific">Rhizobium leguminosarum</name>
    <dbReference type="NCBI Taxonomy" id="384"/>
    <lineage>
        <taxon>Bacteria</taxon>
        <taxon>Pseudomonadati</taxon>
        <taxon>Pseudomonadota</taxon>
        <taxon>Alphaproteobacteria</taxon>
        <taxon>Hyphomicrobiales</taxon>
        <taxon>Rhizobiaceae</taxon>
        <taxon>Rhizobium/Agrobacterium group</taxon>
        <taxon>Rhizobium</taxon>
    </lineage>
</organism>
<protein>
    <submittedName>
        <fullName evidence="2">Uncharacterized protein</fullName>
    </submittedName>
</protein>
<evidence type="ECO:0000256" key="1">
    <source>
        <dbReference type="SAM" id="MobiDB-lite"/>
    </source>
</evidence>
<feature type="compositionally biased region" description="Basic residues" evidence="1">
    <location>
        <begin position="15"/>
        <end position="25"/>
    </location>
</feature>
<name>A0A4V2IIK1_RHILE</name>
<evidence type="ECO:0000313" key="2">
    <source>
        <dbReference type="EMBL" id="TAX69478.1"/>
    </source>
</evidence>
<proteinExistence type="predicted"/>
<sequence length="60" mass="6774">MIRLSRVVAIDAKKKQMKKPSRAKSKAGEKQEPAPGNVIRILGARRKLVEVENHLGRRQT</sequence>
<feature type="region of interest" description="Disordered" evidence="1">
    <location>
        <begin position="9"/>
        <end position="37"/>
    </location>
</feature>
<evidence type="ECO:0000313" key="3">
    <source>
        <dbReference type="Proteomes" id="UP000293652"/>
    </source>
</evidence>
<reference evidence="2 3" key="1">
    <citation type="submission" date="2019-02" db="EMBL/GenBank/DDBJ databases">
        <title>The genomic architecture of introgression among sibling species of bacteria.</title>
        <authorList>
            <person name="Cavassim M.I.A."/>
            <person name="Moeskjaer S."/>
            <person name="Moslemi C."/>
            <person name="Fields B."/>
            <person name="Bachmann A."/>
            <person name="Vilhjalmsson B."/>
            <person name="Schierup M.H."/>
            <person name="Young J.P.W."/>
            <person name="Andersen S.U."/>
        </authorList>
    </citation>
    <scope>NUCLEOTIDE SEQUENCE [LARGE SCALE GENOMIC DNA]</scope>
    <source>
        <strain evidence="2 3">SM145A</strain>
        <plasmid evidence="2">pSM145A_Rh01</plasmid>
    </source>
</reference>